<evidence type="ECO:0000256" key="1">
    <source>
        <dbReference type="ARBA" id="ARBA00004651"/>
    </source>
</evidence>
<dbReference type="InterPro" id="IPR018076">
    <property type="entry name" value="T2SS_GspF_dom"/>
</dbReference>
<gene>
    <name evidence="9" type="ORF">SYMBAF_04710</name>
    <name evidence="10" type="ORF">SYMBAF_17070</name>
</gene>
<evidence type="ECO:0000313" key="10">
    <source>
        <dbReference type="EMBL" id="QLH64537.1"/>
    </source>
</evidence>
<evidence type="ECO:0000256" key="2">
    <source>
        <dbReference type="ARBA" id="ARBA00005745"/>
    </source>
</evidence>
<dbReference type="EMBL" id="CP050857">
    <property type="protein sequence ID" value="QLH64537.1"/>
    <property type="molecule type" value="Genomic_DNA"/>
</dbReference>
<protein>
    <submittedName>
        <fullName evidence="9">Conjugal transfer protein</fullName>
    </submittedName>
</protein>
<sequence>MNRLARFIYKITFNAQDRIEIYDDFRQYLLDGRSAKETFQKLIDNYSRRGKNPGNAIAQILEECAENLDGGFGLGESLREWIPDQELGIIDSCDLSGRPEEGFLNAMGIAEGTGRIRRTVKATVMISGYLTLLSVGIVTLFCVMLVPVIMQAVPLSQWNSMQTGVYYFYLLLTQYGWAVVLLLGGIVTLVLLSLPRLTGRLRFFLDRFPPWSIYRRIHGAAFIMNVNAMLAAGIPMEKAVTSMKEATRSAWLYERLDALERAISAGEMNLGQALDVTGYDFPDEQAIIKMQSLFETKNSEGSLKRFADTWLEKTVGDVEKTGDRMRIGSLLGCGVLVAALMLIMFGLIQQAFFFN</sequence>
<evidence type="ECO:0000259" key="8">
    <source>
        <dbReference type="Pfam" id="PF00482"/>
    </source>
</evidence>
<dbReference type="STRING" id="138074.SYMBAF_70073"/>
<keyword evidence="4 7" id="KW-0812">Transmembrane</keyword>
<feature type="domain" description="Type II secretion system protein GspF" evidence="8">
    <location>
        <begin position="222"/>
        <end position="345"/>
    </location>
</feature>
<evidence type="ECO:0000256" key="4">
    <source>
        <dbReference type="ARBA" id="ARBA00022692"/>
    </source>
</evidence>
<feature type="transmembrane region" description="Helical" evidence="7">
    <location>
        <begin position="166"/>
        <end position="192"/>
    </location>
</feature>
<keyword evidence="3" id="KW-1003">Cell membrane</keyword>
<dbReference type="Pfam" id="PF00482">
    <property type="entry name" value="T2SSF"/>
    <property type="match status" value="1"/>
</dbReference>
<reference evidence="9" key="3">
    <citation type="submission" date="2020-04" db="EMBL/GenBank/DDBJ databases">
        <title>Genomic Insight into Nascent Stage of Mutualistic Insect Bacterial Symbioses through the Bacterial Symbiont Serratia symbiotica.</title>
        <authorList>
            <person name="Renoz F."/>
            <person name="Foray V."/>
            <person name="Ambroise J."/>
            <person name="Baa-Puyoulet P."/>
            <person name="Bearzatto B."/>
            <person name="Mendez G.L."/>
            <person name="Vanderpoorten A."/>
            <person name="Mahillon J."/>
            <person name="Gala J.-L."/>
            <person name="Calevro F."/>
            <person name="Hance T."/>
        </authorList>
    </citation>
    <scope>NUCLEOTIDE SEQUENCE</scope>
    <source>
        <strain evidence="9">CWBI-2.3</strain>
        <plasmid evidence="10">pSsAf2.3-2</plasmid>
    </source>
</reference>
<evidence type="ECO:0000313" key="9">
    <source>
        <dbReference type="EMBL" id="QLH62376.1"/>
    </source>
</evidence>
<keyword evidence="6 7" id="KW-0472">Membrane</keyword>
<organism evidence="9 11">
    <name type="scientific">Serratia symbiotica</name>
    <dbReference type="NCBI Taxonomy" id="138074"/>
    <lineage>
        <taxon>Bacteria</taxon>
        <taxon>Pseudomonadati</taxon>
        <taxon>Pseudomonadota</taxon>
        <taxon>Gammaproteobacteria</taxon>
        <taxon>Enterobacterales</taxon>
        <taxon>Yersiniaceae</taxon>
        <taxon>Serratia</taxon>
    </lineage>
</organism>
<evidence type="ECO:0000256" key="6">
    <source>
        <dbReference type="ARBA" id="ARBA00023136"/>
    </source>
</evidence>
<dbReference type="AlphaFoldDB" id="A0A068ZC03"/>
<dbReference type="PANTHER" id="PTHR30012:SF0">
    <property type="entry name" value="TYPE II SECRETION SYSTEM PROTEIN F-RELATED"/>
    <property type="match status" value="1"/>
</dbReference>
<reference evidence="9" key="2">
    <citation type="submission" date="2014-06" db="EMBL/GenBank/DDBJ databases">
        <authorList>
            <person name="Foray V.V."/>
        </authorList>
    </citation>
    <scope>NUCLEOTIDE SEQUENCE</scope>
    <source>
        <strain evidence="9">CWBI-2.3</strain>
        <plasmid evidence="10">pSsAf2.3-2</plasmid>
    </source>
</reference>
<name>A0A068ZC03_9GAMM</name>
<evidence type="ECO:0000313" key="11">
    <source>
        <dbReference type="Proteomes" id="UP000042738"/>
    </source>
</evidence>
<evidence type="ECO:0000256" key="5">
    <source>
        <dbReference type="ARBA" id="ARBA00022989"/>
    </source>
</evidence>
<dbReference type="Proteomes" id="UP000042738">
    <property type="component" value="Chromosome"/>
</dbReference>
<evidence type="ECO:0000256" key="3">
    <source>
        <dbReference type="ARBA" id="ARBA00022475"/>
    </source>
</evidence>
<keyword evidence="5 7" id="KW-1133">Transmembrane helix</keyword>
<feature type="transmembrane region" description="Helical" evidence="7">
    <location>
        <begin position="330"/>
        <end position="352"/>
    </location>
</feature>
<dbReference type="GeneID" id="93738187"/>
<proteinExistence type="inferred from homology"/>
<comment type="similarity">
    <text evidence="2">Belongs to the GSP F family.</text>
</comment>
<geneLocation type="plasmid" evidence="10 11">
    <name>pSsAf2.3-2</name>
</geneLocation>
<accession>A0A068ZC03</accession>
<feature type="transmembrane region" description="Helical" evidence="7">
    <location>
        <begin position="124"/>
        <end position="146"/>
    </location>
</feature>
<dbReference type="EMBL" id="CP050855">
    <property type="protein sequence ID" value="QLH62376.1"/>
    <property type="molecule type" value="Genomic_DNA"/>
</dbReference>
<comment type="subcellular location">
    <subcellularLocation>
        <location evidence="1">Cell membrane</location>
        <topology evidence="1">Multi-pass membrane protein</topology>
    </subcellularLocation>
</comment>
<dbReference type="InterPro" id="IPR003004">
    <property type="entry name" value="GspF/PilC"/>
</dbReference>
<dbReference type="InterPro" id="IPR042094">
    <property type="entry name" value="T2SS_GspF_sf"/>
</dbReference>
<dbReference type="PANTHER" id="PTHR30012">
    <property type="entry name" value="GENERAL SECRETION PATHWAY PROTEIN"/>
    <property type="match status" value="1"/>
</dbReference>
<dbReference type="Proteomes" id="UP000042738">
    <property type="component" value="Plasmid pSsAf2.3-2"/>
</dbReference>
<keyword evidence="10" id="KW-0614">Plasmid</keyword>
<evidence type="ECO:0000256" key="7">
    <source>
        <dbReference type="SAM" id="Phobius"/>
    </source>
</evidence>
<dbReference type="GO" id="GO:0005886">
    <property type="term" value="C:plasma membrane"/>
    <property type="evidence" value="ECO:0007669"/>
    <property type="project" value="UniProtKB-SubCell"/>
</dbReference>
<dbReference type="Gene3D" id="1.20.81.30">
    <property type="entry name" value="Type II secretion system (T2SS), domain F"/>
    <property type="match status" value="2"/>
</dbReference>
<reference evidence="9 11" key="1">
    <citation type="journal article" date="2014" name="Genome Announc.">
        <title>Whole-Genome Sequence of Serratia symbiotica Strain CWBI-2.3T, a Free-Living Symbiont of the Black Bean Aphid Aphis fabae.</title>
        <authorList>
            <person name="Foray V."/>
            <person name="Grigorescu A.S."/>
            <person name="Sabri A."/>
            <person name="Haubruge E."/>
            <person name="Lognay G."/>
            <person name="Francis F."/>
            <person name="Fauconnier M.L."/>
            <person name="Hance T."/>
            <person name="Thonart P."/>
        </authorList>
    </citation>
    <scope>NUCLEOTIDE SEQUENCE [LARGE SCALE GENOMIC DNA]</scope>
    <source>
        <strain evidence="9">CWBI-2.3</strain>
        <plasmid evidence="10 11">pSsAf2.3-2</plasmid>
    </source>
</reference>
<dbReference type="RefSeq" id="WP_040266452.1">
    <property type="nucleotide sequence ID" value="NZ_CP050855.1"/>
</dbReference>